<comment type="caution">
    <text evidence="1">The sequence shown here is derived from an EMBL/GenBank/DDBJ whole genome shotgun (WGS) entry which is preliminary data.</text>
</comment>
<reference evidence="1" key="1">
    <citation type="submission" date="2021-06" db="EMBL/GenBank/DDBJ databases">
        <title>Comparative genomics, transcriptomics and evolutionary studies reveal genomic signatures of adaptation to plant cell wall in hemibiotrophic fungi.</title>
        <authorList>
            <consortium name="DOE Joint Genome Institute"/>
            <person name="Baroncelli R."/>
            <person name="Diaz J.F."/>
            <person name="Benocci T."/>
            <person name="Peng M."/>
            <person name="Battaglia E."/>
            <person name="Haridas S."/>
            <person name="Andreopoulos W."/>
            <person name="Labutti K."/>
            <person name="Pangilinan J."/>
            <person name="Floch G.L."/>
            <person name="Makela M.R."/>
            <person name="Henrissat B."/>
            <person name="Grigoriev I.V."/>
            <person name="Crouch J.A."/>
            <person name="De Vries R.P."/>
            <person name="Sukno S.A."/>
            <person name="Thon M.R."/>
        </authorList>
    </citation>
    <scope>NUCLEOTIDE SEQUENCE</scope>
    <source>
        <strain evidence="1">MAFF235873</strain>
    </source>
</reference>
<evidence type="ECO:0000313" key="2">
    <source>
        <dbReference type="Proteomes" id="UP001232148"/>
    </source>
</evidence>
<gene>
    <name evidence="1" type="ORF">LX32DRAFT_32449</name>
</gene>
<dbReference type="Proteomes" id="UP001232148">
    <property type="component" value="Unassembled WGS sequence"/>
</dbReference>
<proteinExistence type="predicted"/>
<keyword evidence="2" id="KW-1185">Reference proteome</keyword>
<sequence length="223" mass="25081">MSQDRRQTNNTFAGKHWLRHITCRPTDTYSTPFRHSAAVHYKRRAVFCLPSWWPHLQGRSAVGWIPCRARKGALLWPGHSTAPISYMPPSPSQLFIGIPVVSAGGLCGLRNYWGLPCLGVTQVPPNVSLRCSTKYEPCIVSSAKTRLHWSDSRSLCAMRYPVISNALSTSRPACQYESVYLSPALPRRPAQTILFVSRGARQNAVTQPRTIVHFERARRDEVP</sequence>
<protein>
    <submittedName>
        <fullName evidence="1">Uncharacterized protein</fullName>
    </submittedName>
</protein>
<organism evidence="1 2">
    <name type="scientific">Colletotrichum zoysiae</name>
    <dbReference type="NCBI Taxonomy" id="1216348"/>
    <lineage>
        <taxon>Eukaryota</taxon>
        <taxon>Fungi</taxon>
        <taxon>Dikarya</taxon>
        <taxon>Ascomycota</taxon>
        <taxon>Pezizomycotina</taxon>
        <taxon>Sordariomycetes</taxon>
        <taxon>Hypocreomycetidae</taxon>
        <taxon>Glomerellales</taxon>
        <taxon>Glomerellaceae</taxon>
        <taxon>Colletotrichum</taxon>
        <taxon>Colletotrichum graminicola species complex</taxon>
    </lineage>
</organism>
<accession>A0AAD9HCE7</accession>
<name>A0AAD9HCE7_9PEZI</name>
<evidence type="ECO:0000313" key="1">
    <source>
        <dbReference type="EMBL" id="KAK2026245.1"/>
    </source>
</evidence>
<dbReference type="AlphaFoldDB" id="A0AAD9HCE7"/>
<dbReference type="EMBL" id="MU842919">
    <property type="protein sequence ID" value="KAK2026245.1"/>
    <property type="molecule type" value="Genomic_DNA"/>
</dbReference>